<gene>
    <name evidence="2" type="ORF">QA636_14005</name>
</gene>
<reference evidence="2 3" key="1">
    <citation type="submission" date="2023-04" db="EMBL/GenBank/DDBJ databases">
        <title>Australian commercial rhizobial inoculants.</title>
        <authorList>
            <person name="Kohlmeier M.G."/>
            <person name="O'Hara G.W."/>
            <person name="Colombi E."/>
            <person name="Ramsay J.P."/>
            <person name="Terpolilli J."/>
        </authorList>
    </citation>
    <scope>NUCLEOTIDE SEQUENCE [LARGE SCALE GENOMIC DNA]</scope>
    <source>
        <strain evidence="2 3">CB627</strain>
    </source>
</reference>
<keyword evidence="3" id="KW-1185">Reference proteome</keyword>
<dbReference type="Proteomes" id="UP001221546">
    <property type="component" value="Chromosome"/>
</dbReference>
<sequence>MRGKGDEADRYSAAHNGLVAGSSPAGPTKIIKESPIETKSADSFANKFEPMTFRL</sequence>
<protein>
    <submittedName>
        <fullName evidence="2">Uncharacterized protein</fullName>
    </submittedName>
</protein>
<dbReference type="EMBL" id="CP121646">
    <property type="protein sequence ID" value="WFU66551.1"/>
    <property type="molecule type" value="Genomic_DNA"/>
</dbReference>
<proteinExistence type="predicted"/>
<evidence type="ECO:0000256" key="1">
    <source>
        <dbReference type="SAM" id="MobiDB-lite"/>
    </source>
</evidence>
<feature type="compositionally biased region" description="Basic and acidic residues" evidence="1">
    <location>
        <begin position="1"/>
        <end position="12"/>
    </location>
</feature>
<organism evidence="2 3">
    <name type="scientific">Bradyrhizobium brasilense</name>
    <dbReference type="NCBI Taxonomy" id="1419277"/>
    <lineage>
        <taxon>Bacteria</taxon>
        <taxon>Pseudomonadati</taxon>
        <taxon>Pseudomonadota</taxon>
        <taxon>Alphaproteobacteria</taxon>
        <taxon>Hyphomicrobiales</taxon>
        <taxon>Nitrobacteraceae</taxon>
        <taxon>Bradyrhizobium</taxon>
    </lineage>
</organism>
<dbReference type="RefSeq" id="WP_156436544.1">
    <property type="nucleotide sequence ID" value="NZ_CP121646.1"/>
</dbReference>
<evidence type="ECO:0000313" key="3">
    <source>
        <dbReference type="Proteomes" id="UP001221546"/>
    </source>
</evidence>
<feature type="region of interest" description="Disordered" evidence="1">
    <location>
        <begin position="1"/>
        <end position="34"/>
    </location>
</feature>
<accession>A0ABY8JPY0</accession>
<name>A0ABY8JPY0_9BRAD</name>
<evidence type="ECO:0000313" key="2">
    <source>
        <dbReference type="EMBL" id="WFU66551.1"/>
    </source>
</evidence>